<organism evidence="1">
    <name type="scientific">Rhizophora mucronata</name>
    <name type="common">Asiatic mangrove</name>
    <dbReference type="NCBI Taxonomy" id="61149"/>
    <lineage>
        <taxon>Eukaryota</taxon>
        <taxon>Viridiplantae</taxon>
        <taxon>Streptophyta</taxon>
        <taxon>Embryophyta</taxon>
        <taxon>Tracheophyta</taxon>
        <taxon>Spermatophyta</taxon>
        <taxon>Magnoliopsida</taxon>
        <taxon>eudicotyledons</taxon>
        <taxon>Gunneridae</taxon>
        <taxon>Pentapetalae</taxon>
        <taxon>rosids</taxon>
        <taxon>fabids</taxon>
        <taxon>Malpighiales</taxon>
        <taxon>Rhizophoraceae</taxon>
        <taxon>Rhizophora</taxon>
    </lineage>
</organism>
<sequence length="44" mass="5080">MLPITQNSCLPNFMHILNFNIAKKRLIDLLGKKKLPNKQNISCQ</sequence>
<reference evidence="1" key="1">
    <citation type="submission" date="2018-02" db="EMBL/GenBank/DDBJ databases">
        <title>Rhizophora mucronata_Transcriptome.</title>
        <authorList>
            <person name="Meera S.P."/>
            <person name="Sreeshan A."/>
            <person name="Augustine A."/>
        </authorList>
    </citation>
    <scope>NUCLEOTIDE SEQUENCE</scope>
    <source>
        <tissue evidence="1">Leaf</tissue>
    </source>
</reference>
<name>A0A2P2N2C6_RHIMU</name>
<dbReference type="EMBL" id="GGEC01056124">
    <property type="protein sequence ID" value="MBX36608.1"/>
    <property type="molecule type" value="Transcribed_RNA"/>
</dbReference>
<proteinExistence type="predicted"/>
<dbReference type="AlphaFoldDB" id="A0A2P2N2C6"/>
<accession>A0A2P2N2C6</accession>
<protein>
    <submittedName>
        <fullName evidence="1">Uncharacterized protein</fullName>
    </submittedName>
</protein>
<evidence type="ECO:0000313" key="1">
    <source>
        <dbReference type="EMBL" id="MBX36608.1"/>
    </source>
</evidence>